<reference evidence="4 6" key="3">
    <citation type="submission" date="2023-03" db="EMBL/GenBank/DDBJ databases">
        <title>Agriculturally important microbes genome sequencing.</title>
        <authorList>
            <person name="Dunlap C."/>
        </authorList>
    </citation>
    <scope>NUCLEOTIDE SEQUENCE [LARGE SCALE GENOMIC DNA]</scope>
    <source>
        <strain evidence="4 6">CBP-3203</strain>
    </source>
</reference>
<dbReference type="EMBL" id="LECW02000004">
    <property type="protein sequence ID" value="KRT95180.1"/>
    <property type="molecule type" value="Genomic_DNA"/>
</dbReference>
<dbReference type="PANTHER" id="PTHR35146">
    <property type="entry name" value="UPF0178 PROTEIN YAII"/>
    <property type="match status" value="1"/>
</dbReference>
<proteinExistence type="inferred from homology"/>
<keyword evidence="6" id="KW-1185">Reference proteome</keyword>
<gene>
    <name evidence="3" type="ORF">AB447_211750</name>
    <name evidence="4" type="ORF">P8828_08925</name>
</gene>
<organism evidence="3 5">
    <name type="scientific">Bacillus glycinifermentans</name>
    <dbReference type="NCBI Taxonomy" id="1664069"/>
    <lineage>
        <taxon>Bacteria</taxon>
        <taxon>Bacillati</taxon>
        <taxon>Bacillota</taxon>
        <taxon>Bacilli</taxon>
        <taxon>Bacillales</taxon>
        <taxon>Bacillaceae</taxon>
        <taxon>Bacillus</taxon>
    </lineage>
</organism>
<evidence type="ECO:0000256" key="2">
    <source>
        <dbReference type="HAMAP-Rule" id="MF_00489"/>
    </source>
</evidence>
<dbReference type="Pfam" id="PF02639">
    <property type="entry name" value="DUF188"/>
    <property type="match status" value="1"/>
</dbReference>
<dbReference type="Proteomes" id="UP000036168">
    <property type="component" value="Unassembled WGS sequence"/>
</dbReference>
<evidence type="ECO:0000256" key="1">
    <source>
        <dbReference type="ARBA" id="ARBA00008522"/>
    </source>
</evidence>
<dbReference type="CDD" id="cd18720">
    <property type="entry name" value="PIN_YqxD-like"/>
    <property type="match status" value="1"/>
</dbReference>
<evidence type="ECO:0000313" key="4">
    <source>
        <dbReference type="EMBL" id="MEC0484971.1"/>
    </source>
</evidence>
<dbReference type="EMBL" id="JARRTL010000008">
    <property type="protein sequence ID" value="MEC0484971.1"/>
    <property type="molecule type" value="Genomic_DNA"/>
</dbReference>
<sequence length="163" mass="19008">MEGWRISLLENKRTIFVDADACPVKDEVLKVASEYEVDVVFVASFEHYQVTREERENWKYVDPHKEAADLYIANHVRAGDLVITQDIGLASLLLGKKVFVMSERGFRFEEKSIDLALCRRHISQKLRRSGRYTKGPKKLVKGDRERFVRELQKILSKIEGFTY</sequence>
<accession>A0A0T6BUC5</accession>
<comment type="caution">
    <text evidence="3">The sequence shown here is derived from an EMBL/GenBank/DDBJ whole genome shotgun (WGS) entry which is preliminary data.</text>
</comment>
<dbReference type="AlphaFoldDB" id="A0A0T6BUC5"/>
<name>A0A0T6BUC5_9BACI</name>
<evidence type="ECO:0000313" key="3">
    <source>
        <dbReference type="EMBL" id="KRT95180.1"/>
    </source>
</evidence>
<dbReference type="InterPro" id="IPR003791">
    <property type="entry name" value="UPF0178"/>
</dbReference>
<reference evidence="3 5" key="1">
    <citation type="journal article" date="2015" name="Int. J. Syst. Evol. Microbiol.">
        <title>Bacillus glycinifermentans sp. nov., isolated from fermented soybean paste.</title>
        <authorList>
            <person name="Kim S.J."/>
            <person name="Dunlap C.A."/>
            <person name="Kwon S.W."/>
            <person name="Rooney A.P."/>
        </authorList>
    </citation>
    <scope>NUCLEOTIDE SEQUENCE [LARGE SCALE GENOMIC DNA]</scope>
    <source>
        <strain evidence="3 5">GO-13</strain>
    </source>
</reference>
<dbReference type="NCBIfam" id="NF001095">
    <property type="entry name" value="PRK00124.1"/>
    <property type="match status" value="1"/>
</dbReference>
<protein>
    <recommendedName>
        <fullName evidence="2">UPF0178 protein AB447_211750</fullName>
    </recommendedName>
</protein>
<dbReference type="Proteomes" id="UP001341297">
    <property type="component" value="Unassembled WGS sequence"/>
</dbReference>
<dbReference type="STRING" id="1664069.BGLY_2978"/>
<evidence type="ECO:0000313" key="6">
    <source>
        <dbReference type="Proteomes" id="UP001341297"/>
    </source>
</evidence>
<evidence type="ECO:0000313" key="5">
    <source>
        <dbReference type="Proteomes" id="UP000036168"/>
    </source>
</evidence>
<dbReference type="PANTHER" id="PTHR35146:SF1">
    <property type="entry name" value="UPF0178 PROTEIN YAII"/>
    <property type="match status" value="1"/>
</dbReference>
<comment type="similarity">
    <text evidence="1 2">Belongs to the UPF0178 family.</text>
</comment>
<reference evidence="3" key="2">
    <citation type="submission" date="2015-10" db="EMBL/GenBank/DDBJ databases">
        <authorList>
            <person name="Gilbert D.G."/>
        </authorList>
    </citation>
    <scope>NUCLEOTIDE SEQUENCE</scope>
    <source>
        <strain evidence="3">GO-13</strain>
    </source>
</reference>
<dbReference type="HAMAP" id="MF_00489">
    <property type="entry name" value="UPF0178"/>
    <property type="match status" value="1"/>
</dbReference>
<dbReference type="RefSeq" id="WP_057957451.1">
    <property type="nucleotide sequence ID" value="NZ_CP023481.1"/>
</dbReference>
<dbReference type="OrthoDB" id="9798918at2"/>